<dbReference type="RefSeq" id="WP_142534339.1">
    <property type="nucleotide sequence ID" value="NZ_FXTB01000010.1"/>
</dbReference>
<evidence type="ECO:0000256" key="4">
    <source>
        <dbReference type="ARBA" id="ARBA00023277"/>
    </source>
</evidence>
<keyword evidence="3 5" id="KW-0456">Lyase</keyword>
<proteinExistence type="inferred from homology"/>
<dbReference type="Pfam" id="PF00701">
    <property type="entry name" value="DHDPS"/>
    <property type="match status" value="1"/>
</dbReference>
<dbReference type="EMBL" id="FXTB01000010">
    <property type="protein sequence ID" value="SMO85555.1"/>
    <property type="molecule type" value="Genomic_DNA"/>
</dbReference>
<keyword evidence="9" id="KW-1185">Reference proteome</keyword>
<dbReference type="OrthoDB" id="9778880at2"/>
<keyword evidence="4" id="KW-0119">Carbohydrate metabolism</keyword>
<evidence type="ECO:0000313" key="8">
    <source>
        <dbReference type="EMBL" id="SMO85555.1"/>
    </source>
</evidence>
<protein>
    <submittedName>
        <fullName evidence="8">N-acetylneuraminate lyase</fullName>
    </submittedName>
</protein>
<name>A0A521ENS7_SACCC</name>
<dbReference type="PRINTS" id="PR00146">
    <property type="entry name" value="DHPICSNTHASE"/>
</dbReference>
<evidence type="ECO:0000256" key="1">
    <source>
        <dbReference type="ARBA" id="ARBA00004496"/>
    </source>
</evidence>
<feature type="binding site" evidence="7">
    <location>
        <position position="210"/>
    </location>
    <ligand>
        <name>pyruvate</name>
        <dbReference type="ChEBI" id="CHEBI:15361"/>
    </ligand>
</feature>
<dbReference type="InterPro" id="IPR002220">
    <property type="entry name" value="DapA-like"/>
</dbReference>
<reference evidence="8 9" key="1">
    <citation type="submission" date="2017-05" db="EMBL/GenBank/DDBJ databases">
        <authorList>
            <person name="Varghese N."/>
            <person name="Submissions S."/>
        </authorList>
    </citation>
    <scope>NUCLEOTIDE SEQUENCE [LARGE SCALE GENOMIC DNA]</scope>
    <source>
        <strain evidence="8 9">DSM 27040</strain>
    </source>
</reference>
<keyword evidence="2" id="KW-0963">Cytoplasm</keyword>
<dbReference type="PANTHER" id="PTHR12128:SF21">
    <property type="entry name" value="N-ACETYLNEURAMINATE LYASE"/>
    <property type="match status" value="1"/>
</dbReference>
<comment type="subcellular location">
    <subcellularLocation>
        <location evidence="1">Cytoplasm</location>
    </subcellularLocation>
</comment>
<evidence type="ECO:0000256" key="5">
    <source>
        <dbReference type="PIRNR" id="PIRNR001365"/>
    </source>
</evidence>
<feature type="binding site" evidence="7">
    <location>
        <position position="47"/>
    </location>
    <ligand>
        <name>pyruvate</name>
        <dbReference type="ChEBI" id="CHEBI:15361"/>
    </ligand>
</feature>
<comment type="similarity">
    <text evidence="5">Belongs to the DapA family.</text>
</comment>
<evidence type="ECO:0000256" key="3">
    <source>
        <dbReference type="ARBA" id="ARBA00023239"/>
    </source>
</evidence>
<organism evidence="8 9">
    <name type="scientific">Saccharicrinis carchari</name>
    <dbReference type="NCBI Taxonomy" id="1168039"/>
    <lineage>
        <taxon>Bacteria</taxon>
        <taxon>Pseudomonadati</taxon>
        <taxon>Bacteroidota</taxon>
        <taxon>Bacteroidia</taxon>
        <taxon>Marinilabiliales</taxon>
        <taxon>Marinilabiliaceae</taxon>
        <taxon>Saccharicrinis</taxon>
    </lineage>
</organism>
<sequence>MKKMEGLIAAPFAPMQADGKLNIDKIPAYFQFLQKNGITGAFINGSTGEGVSLSHDEKVKITAAWTAQNKDKALKVINLVGGTSYEESIASAVSSAELGVDAISILAPYYFKPASGKQLAEFCAKIAEAVPQLPVYFYHIPVLTGCNVSMYEFLQAADSMIPNLAGIKYTHEDFMDFLSCMSYREGKYDMLWGRDENLLPALVLGARGGVGSTFNYAAPLYHQLIKAYDKGNFAEARQLQQQSIDMIRLLGKYGGIATGKAYMRYVGMECGEFRSPVQNMTKEAYKAFEADVRALNMEALFSKI</sequence>
<dbReference type="Proteomes" id="UP000319040">
    <property type="component" value="Unassembled WGS sequence"/>
</dbReference>
<dbReference type="InterPro" id="IPR013785">
    <property type="entry name" value="Aldolase_TIM"/>
</dbReference>
<gene>
    <name evidence="8" type="ORF">SAMN06265379_11012</name>
</gene>
<dbReference type="PIRSF" id="PIRSF001365">
    <property type="entry name" value="DHDPS"/>
    <property type="match status" value="1"/>
</dbReference>
<evidence type="ECO:0000256" key="7">
    <source>
        <dbReference type="PIRSR" id="PIRSR001365-2"/>
    </source>
</evidence>
<dbReference type="GO" id="GO:0005737">
    <property type="term" value="C:cytoplasm"/>
    <property type="evidence" value="ECO:0007669"/>
    <property type="project" value="UniProtKB-SubCell"/>
</dbReference>
<dbReference type="AlphaFoldDB" id="A0A521ENS7"/>
<feature type="active site" description="Proton donor/acceptor" evidence="6">
    <location>
        <position position="138"/>
    </location>
</feature>
<dbReference type="SMART" id="SM01130">
    <property type="entry name" value="DHDPS"/>
    <property type="match status" value="1"/>
</dbReference>
<dbReference type="GO" id="GO:0016829">
    <property type="term" value="F:lyase activity"/>
    <property type="evidence" value="ECO:0007669"/>
    <property type="project" value="UniProtKB-KW"/>
</dbReference>
<feature type="active site" description="Schiff-base intermediate with substrate" evidence="6">
    <location>
        <position position="168"/>
    </location>
</feature>
<dbReference type="SUPFAM" id="SSF51569">
    <property type="entry name" value="Aldolase"/>
    <property type="match status" value="1"/>
</dbReference>
<dbReference type="PANTHER" id="PTHR12128">
    <property type="entry name" value="DIHYDRODIPICOLINATE SYNTHASE"/>
    <property type="match status" value="1"/>
</dbReference>
<accession>A0A521ENS7</accession>
<evidence type="ECO:0000313" key="9">
    <source>
        <dbReference type="Proteomes" id="UP000319040"/>
    </source>
</evidence>
<evidence type="ECO:0000256" key="6">
    <source>
        <dbReference type="PIRSR" id="PIRSR001365-1"/>
    </source>
</evidence>
<evidence type="ECO:0000256" key="2">
    <source>
        <dbReference type="ARBA" id="ARBA00022490"/>
    </source>
</evidence>
<dbReference type="Gene3D" id="3.20.20.70">
    <property type="entry name" value="Aldolase class I"/>
    <property type="match status" value="1"/>
</dbReference>